<dbReference type="eggNOG" id="COG3291">
    <property type="taxonomic scope" value="Bacteria"/>
</dbReference>
<dbReference type="Proteomes" id="UP000023541">
    <property type="component" value="Unassembled WGS sequence"/>
</dbReference>
<evidence type="ECO:0008006" key="3">
    <source>
        <dbReference type="Google" id="ProtNLM"/>
    </source>
</evidence>
<dbReference type="EMBL" id="AQRA01000012">
    <property type="protein sequence ID" value="EZH71713.1"/>
    <property type="molecule type" value="Genomic_DNA"/>
</dbReference>
<evidence type="ECO:0000313" key="1">
    <source>
        <dbReference type="EMBL" id="EZH71713.1"/>
    </source>
</evidence>
<dbReference type="SUPFAM" id="SSF63829">
    <property type="entry name" value="Calcium-dependent phosphotriesterase"/>
    <property type="match status" value="1"/>
</dbReference>
<protein>
    <recommendedName>
        <fullName evidence="3">Ig-like domain-containing protein</fullName>
    </recommendedName>
</protein>
<dbReference type="NCBIfam" id="TIGR04131">
    <property type="entry name" value="Bac_Flav_CTERM"/>
    <property type="match status" value="1"/>
</dbReference>
<gene>
    <name evidence="1" type="ORF">ATO12_05985</name>
</gene>
<keyword evidence="2" id="KW-1185">Reference proteome</keyword>
<name>A0A023BPT5_9FLAO</name>
<dbReference type="Pfam" id="PF13585">
    <property type="entry name" value="CHU_C"/>
    <property type="match status" value="1"/>
</dbReference>
<dbReference type="STRING" id="1317122.ATO12_05985"/>
<evidence type="ECO:0000313" key="2">
    <source>
        <dbReference type="Proteomes" id="UP000023541"/>
    </source>
</evidence>
<comment type="caution">
    <text evidence="1">The sequence shown here is derived from an EMBL/GenBank/DDBJ whole genome shotgun (WGS) entry which is preliminary data.</text>
</comment>
<dbReference type="AlphaFoldDB" id="A0A023BPT5"/>
<accession>A0A023BPT5</accession>
<sequence>MFLYICLITCLKREIYNIFGLQSSTMRYIYIVFFALFLYYPSLYSQGEANSWYFGQNAGISFNTTPPTALTNGRVNTLEGCTTISDATGNLLFYTDGITVWDRSHAIMQNGTGLKGDPSSTSSALIVPQPNSPNLYVVFTVDEPHHDNADNDPSTFDGDGVNDGFMYSIVDMSLNGGNGAVVTGQKNIPLITYNTSNGLESRYKCSEKITAVKSDDCDSFWVITHFVDTFYAFKVDQTGVNTTPVTSRVGVTVPLSGYRRNALGYIKASPDGDKLAVAHFGFATVTAGNGPGKVLLYNFDNTTGTISNEIELSNSNSPYGIEFSQTGQRLYATFDIGDEGNGQSFLMQYDLSLPDNQIAASGTRILNQNNQSTFSFGSGAIQLGPDGKIYRTLYDFNTQRGDYLGVIQNPEAAAANIVYNEQGVRVNTDGSRGALLGLPPFIQSIFAKNIDIINNGDPNNVNLALCEGGTYRLSYQNIPGASYTWFVDNNQIANAVHFLDITTTANYRLEVDLNNGSCPLIGVANATFFEVPTAIASTLVQCDAYQTIGDNITLFDLHLANDQLTGGNNQYTTQFFIDLPAAQAGTPRISNENAFQNTQNNQQVYARVINTNNTNCFDIATVTLEVSSTDINDAELRVCDDDGTEDGFTVFDLTEANQQILSGITNPGLTITYYENTEDALLNRNPITTTTNRTQNTQGSDIVYAKAEENGGECFGISSIRLFVVPLPDIEPDSEYFLCQNETNIEIDAGLPINSNLNDFTILWSTNESTETILANQPGDYTVEITSQQTGCSKSRTVTVTASSVATIGSIDINDARDNNTVTINAEGLGNYEYAIEINGVLSAYQDDPTFTNVPPGFHRVYVRDKNGCVPVTSQDISVVGFPKYFTPNGDGFHETWNVEGISNQIMGNSLIFIFNRYGKLIKQLRAGTPGWDGTFNGKLMPSSEYWFRVELEDGRILTGSFSLIR</sequence>
<dbReference type="InterPro" id="IPR026341">
    <property type="entry name" value="T9SS_type_B"/>
</dbReference>
<reference evidence="1 2" key="1">
    <citation type="submission" date="2014-04" db="EMBL/GenBank/DDBJ databases">
        <title>Aquimarina sp. 22II-S11-z7 Genome Sequencing.</title>
        <authorList>
            <person name="Lai Q."/>
        </authorList>
    </citation>
    <scope>NUCLEOTIDE SEQUENCE [LARGE SCALE GENOMIC DNA]</scope>
    <source>
        <strain evidence="1 2">22II-S11-z7</strain>
    </source>
</reference>
<proteinExistence type="predicted"/>
<organism evidence="1 2">
    <name type="scientific">Aquimarina atlantica</name>
    <dbReference type="NCBI Taxonomy" id="1317122"/>
    <lineage>
        <taxon>Bacteria</taxon>
        <taxon>Pseudomonadati</taxon>
        <taxon>Bacteroidota</taxon>
        <taxon>Flavobacteriia</taxon>
        <taxon>Flavobacteriales</taxon>
        <taxon>Flavobacteriaceae</taxon>
        <taxon>Aquimarina</taxon>
    </lineage>
</organism>